<keyword evidence="1" id="KW-0472">Membrane</keyword>
<protein>
    <submittedName>
        <fullName evidence="2">Branched-chain amino acid permease</fullName>
    </submittedName>
</protein>
<feature type="transmembrane region" description="Helical" evidence="1">
    <location>
        <begin position="40"/>
        <end position="58"/>
    </location>
</feature>
<dbReference type="OrthoDB" id="7870017at2"/>
<accession>A0A2L0D6Q1</accession>
<dbReference type="EMBL" id="CP025536">
    <property type="protein sequence ID" value="AUW97251.1"/>
    <property type="molecule type" value="Genomic_DNA"/>
</dbReference>
<dbReference type="AlphaFoldDB" id="A0A2L0D6Q1"/>
<feature type="transmembrane region" description="Helical" evidence="1">
    <location>
        <begin position="6"/>
        <end position="28"/>
    </location>
</feature>
<keyword evidence="1" id="KW-1133">Transmembrane helix</keyword>
<reference evidence="2 3" key="2">
    <citation type="submission" date="2018-02" db="EMBL/GenBank/DDBJ databases">
        <title>Whole genome sequencing analysis of Streptococcus pluranimalium isolated from cattle infected mastitis in China.</title>
        <authorList>
            <person name="Zhang J.-R."/>
            <person name="Hu G.-Z."/>
        </authorList>
    </citation>
    <scope>NUCLEOTIDE SEQUENCE [LARGE SCALE GENOMIC DNA]</scope>
    <source>
        <strain evidence="2 3">TH11417</strain>
    </source>
</reference>
<dbReference type="Proteomes" id="UP000238956">
    <property type="component" value="Chromosome"/>
</dbReference>
<reference evidence="2 3" key="1">
    <citation type="submission" date="2017-12" db="EMBL/GenBank/DDBJ databases">
        <authorList>
            <person name="Hurst M.R.H."/>
        </authorList>
    </citation>
    <scope>NUCLEOTIDE SEQUENCE [LARGE SCALE GENOMIC DNA]</scope>
    <source>
        <strain evidence="2 3">TH11417</strain>
    </source>
</reference>
<sequence>MTTKMILLGILLGAIVTWIPRIIPFILTKYKGLPEPLIRFLNYLPISIIFALTLSSLVNEQKGHLPHFHWLEMLVVIPTFWVAIKSKNILLSVVTGIVIMAVLRLVF</sequence>
<gene>
    <name evidence="2" type="ORF">C0J00_09145</name>
</gene>
<name>A0A2L0D6Q1_9STRE</name>
<evidence type="ECO:0000313" key="3">
    <source>
        <dbReference type="Proteomes" id="UP000238956"/>
    </source>
</evidence>
<evidence type="ECO:0000313" key="2">
    <source>
        <dbReference type="EMBL" id="AUW97251.1"/>
    </source>
</evidence>
<keyword evidence="1" id="KW-0812">Transmembrane</keyword>
<dbReference type="GeneID" id="98394072"/>
<dbReference type="RefSeq" id="WP_104968559.1">
    <property type="nucleotide sequence ID" value="NZ_CP025536.1"/>
</dbReference>
<dbReference type="InterPro" id="IPR008407">
    <property type="entry name" value="Brnchd-chn_aa_trnsp_AzlD"/>
</dbReference>
<evidence type="ECO:0000256" key="1">
    <source>
        <dbReference type="SAM" id="Phobius"/>
    </source>
</evidence>
<proteinExistence type="predicted"/>
<dbReference type="KEGG" id="splr:C0J00_09145"/>
<feature type="transmembrane region" description="Helical" evidence="1">
    <location>
        <begin position="64"/>
        <end position="82"/>
    </location>
</feature>
<feature type="transmembrane region" description="Helical" evidence="1">
    <location>
        <begin position="89"/>
        <end position="106"/>
    </location>
</feature>
<organism evidence="2 3">
    <name type="scientific">Streptococcus pluranimalium</name>
    <dbReference type="NCBI Taxonomy" id="82348"/>
    <lineage>
        <taxon>Bacteria</taxon>
        <taxon>Bacillati</taxon>
        <taxon>Bacillota</taxon>
        <taxon>Bacilli</taxon>
        <taxon>Lactobacillales</taxon>
        <taxon>Streptococcaceae</taxon>
        <taxon>Streptococcus</taxon>
    </lineage>
</organism>
<keyword evidence="3" id="KW-1185">Reference proteome</keyword>
<dbReference type="Pfam" id="PF05437">
    <property type="entry name" value="AzlD"/>
    <property type="match status" value="1"/>
</dbReference>